<feature type="chain" id="PRO_5008260016" evidence="1">
    <location>
        <begin position="21"/>
        <end position="210"/>
    </location>
</feature>
<dbReference type="STRING" id="1548547.BA177_01255"/>
<dbReference type="KEGG" id="woc:BA177_01255"/>
<dbReference type="AlphaFoldDB" id="A0A193LBX2"/>
<dbReference type="InterPro" id="IPR014114">
    <property type="entry name" value="TraW"/>
</dbReference>
<dbReference type="RefSeq" id="WP_068612037.1">
    <property type="nucleotide sequence ID" value="NZ_CP016268.1"/>
</dbReference>
<gene>
    <name evidence="2" type="ORF">BA177_01255</name>
</gene>
<name>A0A193LBX2_9GAMM</name>
<sequence>MKRVLTLSLVLGMLSLSLAAAEDLGTVGKTYEIAETDLIAHIHSELAAMRDDGRLAEQQQQMKKRAQATVARPPGRHLPRATEPRVYHYDPSVTTDYDVIDHLGNVIYRAGTTVNPLEYTTLATPIVFFDGDDAVQARWVRETLGDAPDRYVPLMTNGPVVELMQQWNVRLYFDQHGRYAEQLGVTALPAVVRQEGLLLRIDEIALETSG</sequence>
<keyword evidence="1" id="KW-0732">Signal</keyword>
<accession>A0A193LBX2</accession>
<dbReference type="EMBL" id="CP016268">
    <property type="protein sequence ID" value="ANO50030.1"/>
    <property type="molecule type" value="Genomic_DNA"/>
</dbReference>
<evidence type="ECO:0000313" key="3">
    <source>
        <dbReference type="Proteomes" id="UP000092695"/>
    </source>
</evidence>
<reference evidence="2 3" key="1">
    <citation type="submission" date="2016-06" db="EMBL/GenBank/DDBJ databases">
        <title>Complete genome sequence of a deep-branching marine Gamma Proteobacterium Woeseia oceani type strain XK5.</title>
        <authorList>
            <person name="Mu D."/>
            <person name="Du Z."/>
        </authorList>
    </citation>
    <scope>NUCLEOTIDE SEQUENCE [LARGE SCALE GENOMIC DNA]</scope>
    <source>
        <strain evidence="2 3">XK5</strain>
    </source>
</reference>
<organism evidence="2 3">
    <name type="scientific">Woeseia oceani</name>
    <dbReference type="NCBI Taxonomy" id="1548547"/>
    <lineage>
        <taxon>Bacteria</taxon>
        <taxon>Pseudomonadati</taxon>
        <taxon>Pseudomonadota</taxon>
        <taxon>Gammaproteobacteria</taxon>
        <taxon>Woeseiales</taxon>
        <taxon>Woeseiaceae</taxon>
        <taxon>Woeseia</taxon>
    </lineage>
</organism>
<feature type="signal peptide" evidence="1">
    <location>
        <begin position="1"/>
        <end position="20"/>
    </location>
</feature>
<evidence type="ECO:0000256" key="1">
    <source>
        <dbReference type="SAM" id="SignalP"/>
    </source>
</evidence>
<dbReference type="OrthoDB" id="6625590at2"/>
<evidence type="ECO:0000313" key="2">
    <source>
        <dbReference type="EMBL" id="ANO50030.1"/>
    </source>
</evidence>
<protein>
    <submittedName>
        <fullName evidence="2">Type-F conjugative transfer system protein TraW</fullName>
    </submittedName>
</protein>
<dbReference type="NCBIfam" id="TIGR02743">
    <property type="entry name" value="TraW"/>
    <property type="match status" value="1"/>
</dbReference>
<proteinExistence type="predicted"/>
<dbReference type="Proteomes" id="UP000092695">
    <property type="component" value="Chromosome"/>
</dbReference>
<keyword evidence="3" id="KW-1185">Reference proteome</keyword>